<keyword evidence="1" id="KW-0472">Membrane</keyword>
<evidence type="ECO:0000313" key="3">
    <source>
        <dbReference type="Proteomes" id="UP000184028"/>
    </source>
</evidence>
<organism evidence="2 3">
    <name type="scientific">Flavobacterium chilense</name>
    <dbReference type="NCBI Taxonomy" id="946677"/>
    <lineage>
        <taxon>Bacteria</taxon>
        <taxon>Pseudomonadati</taxon>
        <taxon>Bacteroidota</taxon>
        <taxon>Flavobacteriia</taxon>
        <taxon>Flavobacteriales</taxon>
        <taxon>Flavobacteriaceae</taxon>
        <taxon>Flavobacterium</taxon>
    </lineage>
</organism>
<name>A0A1M7IYL5_9FLAO</name>
<keyword evidence="3" id="KW-1185">Reference proteome</keyword>
<evidence type="ECO:0000256" key="1">
    <source>
        <dbReference type="SAM" id="Phobius"/>
    </source>
</evidence>
<dbReference type="EMBL" id="FRBT01000006">
    <property type="protein sequence ID" value="SHM45801.1"/>
    <property type="molecule type" value="Genomic_DNA"/>
</dbReference>
<accession>A0A1M7IYL5</accession>
<sequence>MDGLKAFSFFLASFVFVVAIALAGQTLTFYFKNQEMFQNPKEYSKEYVLIDSTYNRRVGSKNPRYLTYGLSKTFDNYKTTFDLNLPDGSALIENDIIVEPIQDPLNESIFHYYAWVNKQKKIGYIANEHEESIQDNWIFLDQILYIKLNIGMFIFSIVVFIWLKVYKVFQK</sequence>
<protein>
    <submittedName>
        <fullName evidence="2">Uncharacterized protein</fullName>
    </submittedName>
</protein>
<evidence type="ECO:0000313" key="2">
    <source>
        <dbReference type="EMBL" id="SHM45801.1"/>
    </source>
</evidence>
<dbReference type="OrthoDB" id="1349640at2"/>
<feature type="transmembrane region" description="Helical" evidence="1">
    <location>
        <begin position="144"/>
        <end position="163"/>
    </location>
</feature>
<reference evidence="3" key="1">
    <citation type="submission" date="2016-11" db="EMBL/GenBank/DDBJ databases">
        <authorList>
            <person name="Varghese N."/>
            <person name="Submissions S."/>
        </authorList>
    </citation>
    <scope>NUCLEOTIDE SEQUENCE [LARGE SCALE GENOMIC DNA]</scope>
    <source>
        <strain evidence="3">DSM 24724</strain>
    </source>
</reference>
<dbReference type="Proteomes" id="UP000184028">
    <property type="component" value="Unassembled WGS sequence"/>
</dbReference>
<proteinExistence type="predicted"/>
<dbReference type="RefSeq" id="WP_068844278.1">
    <property type="nucleotide sequence ID" value="NZ_FRBT01000006.1"/>
</dbReference>
<dbReference type="AlphaFoldDB" id="A0A1M7IYL5"/>
<keyword evidence="1" id="KW-0812">Transmembrane</keyword>
<feature type="transmembrane region" description="Helical" evidence="1">
    <location>
        <begin position="6"/>
        <end position="31"/>
    </location>
</feature>
<keyword evidence="1" id="KW-1133">Transmembrane helix</keyword>
<gene>
    <name evidence="2" type="ORF">SAMN05444484_106101</name>
</gene>